<protein>
    <submittedName>
        <fullName evidence="5">Putative DNA replication initiation protein</fullName>
    </submittedName>
</protein>
<evidence type="ECO:0000256" key="1">
    <source>
        <dbReference type="SAM" id="MobiDB-lite"/>
    </source>
</evidence>
<dbReference type="InterPro" id="IPR006497">
    <property type="entry name" value="Phage_lambda_VrpO_N"/>
</dbReference>
<feature type="compositionally biased region" description="Basic and acidic residues" evidence="1">
    <location>
        <begin position="261"/>
        <end position="272"/>
    </location>
</feature>
<feature type="region of interest" description="Disordered" evidence="1">
    <location>
        <begin position="246"/>
        <end position="272"/>
    </location>
</feature>
<accession>A0A6M3XNQ7</accession>
<evidence type="ECO:0000313" key="4">
    <source>
        <dbReference type="EMBL" id="QJA93980.1"/>
    </source>
</evidence>
<proteinExistence type="predicted"/>
<dbReference type="Pfam" id="PF04492">
    <property type="entry name" value="Phage_rep_O"/>
    <property type="match status" value="1"/>
</dbReference>
<dbReference type="EMBL" id="MT142497">
    <property type="protein sequence ID" value="QJA82826.1"/>
    <property type="molecule type" value="Genomic_DNA"/>
</dbReference>
<feature type="domain" description="Bacteriophage lambda Replication protein O N-terminal" evidence="2">
    <location>
        <begin position="5"/>
        <end position="96"/>
    </location>
</feature>
<dbReference type="EMBL" id="MT144800">
    <property type="protein sequence ID" value="QJH99634.1"/>
    <property type="molecule type" value="Genomic_DNA"/>
</dbReference>
<dbReference type="InterPro" id="IPR036388">
    <property type="entry name" value="WH-like_DNA-bd_sf"/>
</dbReference>
<dbReference type="NCBIfam" id="TIGR01610">
    <property type="entry name" value="phage_O_Nterm"/>
    <property type="match status" value="1"/>
</dbReference>
<dbReference type="Gene3D" id="1.10.10.10">
    <property type="entry name" value="Winged helix-like DNA-binding domain superfamily/Winged helix DNA-binding domain"/>
    <property type="match status" value="1"/>
</dbReference>
<dbReference type="GO" id="GO:0006260">
    <property type="term" value="P:DNA replication"/>
    <property type="evidence" value="ECO:0007669"/>
    <property type="project" value="InterPro"/>
</dbReference>
<evidence type="ECO:0000259" key="2">
    <source>
        <dbReference type="Pfam" id="PF04492"/>
    </source>
</evidence>
<dbReference type="AlphaFoldDB" id="A0A6M3XNQ7"/>
<name>A0A6M3XNQ7_9ZZZZ</name>
<evidence type="ECO:0000313" key="3">
    <source>
        <dbReference type="EMBL" id="QJA82826.1"/>
    </source>
</evidence>
<reference evidence="5" key="1">
    <citation type="submission" date="2020-03" db="EMBL/GenBank/DDBJ databases">
        <title>The deep terrestrial virosphere.</title>
        <authorList>
            <person name="Holmfeldt K."/>
            <person name="Nilsson E."/>
            <person name="Simone D."/>
            <person name="Lopez-Fernandez M."/>
            <person name="Wu X."/>
            <person name="de Brujin I."/>
            <person name="Lundin D."/>
            <person name="Andersson A."/>
            <person name="Bertilsson S."/>
            <person name="Dopson M."/>
        </authorList>
    </citation>
    <scope>NUCLEOTIDE SEQUENCE</scope>
    <source>
        <strain evidence="3">MM415A00367</strain>
        <strain evidence="4">MM415B04045</strain>
        <strain evidence="5">TM448B01625</strain>
    </source>
</reference>
<dbReference type="EMBL" id="MT143193">
    <property type="protein sequence ID" value="QJA93980.1"/>
    <property type="molecule type" value="Genomic_DNA"/>
</dbReference>
<gene>
    <name evidence="3" type="ORF">MM415A00367_0014</name>
    <name evidence="4" type="ORF">MM415B04045_0005</name>
    <name evidence="5" type="ORF">TM448B01625_0002</name>
</gene>
<sequence length="272" mass="31088">MANPQVENGHTQLANELLDHLAKVYLSPNQWQVLLFILRKTYGFHKKVDQIANSQIVEATGLCKAVISRALRVLNDKHIIIRAGKTIGFQKDWEQWQLAEQSTKVSRTVNNQKLAEQSTVGTELAEQSTSQTVEKLAILNDKLAISSGQLAEQSTKVSSPRVTQKIKDTYTKDTIQKIYIEKKKYGEFNNVFLLPEEYQKLIEKFTEPVAKEWIETLSSGMAAKPNKYKYSSHYAAILQWSLRENKEQKSNGAHKQNPRSLPERYTRPEELA</sequence>
<organism evidence="5">
    <name type="scientific">viral metagenome</name>
    <dbReference type="NCBI Taxonomy" id="1070528"/>
    <lineage>
        <taxon>unclassified sequences</taxon>
        <taxon>metagenomes</taxon>
        <taxon>organismal metagenomes</taxon>
    </lineage>
</organism>
<evidence type="ECO:0000313" key="5">
    <source>
        <dbReference type="EMBL" id="QJH99634.1"/>
    </source>
</evidence>